<dbReference type="Gene3D" id="3.40.50.11310">
    <property type="entry name" value="Bacterial phosphonate metabolism protein PhnH"/>
    <property type="match status" value="1"/>
</dbReference>
<accession>G9MB73</accession>
<name>G9MB73_THET8</name>
<keyword evidence="1" id="KW-0614">Plasmid</keyword>
<gene>
    <name evidence="1" type="primary">TTHV020</name>
</gene>
<dbReference type="EMBL" id="AB677526">
    <property type="protein sequence ID" value="BAL42535.1"/>
    <property type="molecule type" value="Genomic_DNA"/>
</dbReference>
<evidence type="ECO:0000313" key="1">
    <source>
        <dbReference type="EMBL" id="BAL42535.1"/>
    </source>
</evidence>
<reference evidence="1" key="1">
    <citation type="journal article" date="2012" name="Extremophiles">
        <title>The third plasmid pVV8 from Thermus thermophilus HB8: isolation, characterization, and sequence determination.</title>
        <authorList>
            <person name="Ohtani N."/>
            <person name="Tomita M."/>
            <person name="Itaya M."/>
        </authorList>
    </citation>
    <scope>NUCLEOTIDE SEQUENCE</scope>
    <source>
        <strain evidence="1">HB8</strain>
    </source>
</reference>
<dbReference type="AlphaFoldDB" id="G9MB73"/>
<dbReference type="InterPro" id="IPR038058">
    <property type="entry name" value="PhnH-like_sp"/>
</dbReference>
<dbReference type="SUPFAM" id="SSF159709">
    <property type="entry name" value="PhnH-like"/>
    <property type="match status" value="1"/>
</dbReference>
<organism evidence="1">
    <name type="scientific">Thermus thermophilus (strain ATCC 27634 / DSM 579 / HB8)</name>
    <dbReference type="NCBI Taxonomy" id="300852"/>
    <lineage>
        <taxon>Bacteria</taxon>
        <taxon>Thermotogati</taxon>
        <taxon>Deinococcota</taxon>
        <taxon>Deinococci</taxon>
        <taxon>Thermales</taxon>
        <taxon>Thermaceae</taxon>
        <taxon>Thermus</taxon>
    </lineage>
</organism>
<protein>
    <submittedName>
        <fullName evidence="1">Phosphonate metabolism protein, PhnH</fullName>
    </submittedName>
</protein>
<sequence length="181" mass="19655">MNLHVPAEERRTQRTFRALLEAMAYPSRVFPLKASSPKEALLRVAETLVDGRVALHAPAHLASALAHRGVRVVPPEEADYVFLEDAAGLENLLPRVRLGHPLAPEEGATLVVAAPLGRGPLLRARGPGIPGEASFRLQVPLGVWPLRESLLSFPLGFDLILVDGRGVLALPRTVEVRPWDT</sequence>
<dbReference type="Pfam" id="PF05845">
    <property type="entry name" value="PhnH"/>
    <property type="match status" value="1"/>
</dbReference>
<geneLocation type="plasmid" evidence="1">
    <name>pVV8</name>
</geneLocation>
<dbReference type="NCBIfam" id="TIGR03292">
    <property type="entry name" value="PhnH_redo"/>
    <property type="match status" value="1"/>
</dbReference>
<dbReference type="InterPro" id="IPR008772">
    <property type="entry name" value="Phosphonate_metab_PhnH"/>
</dbReference>
<dbReference type="GO" id="GO:0019634">
    <property type="term" value="P:organic phosphonate metabolic process"/>
    <property type="evidence" value="ECO:0007669"/>
    <property type="project" value="InterPro"/>
</dbReference>
<proteinExistence type="predicted"/>